<dbReference type="EMBL" id="CADCXU010003878">
    <property type="protein sequence ID" value="CAA9995650.1"/>
    <property type="molecule type" value="Genomic_DNA"/>
</dbReference>
<evidence type="ECO:0000256" key="1">
    <source>
        <dbReference type="SAM" id="MobiDB-lite"/>
    </source>
</evidence>
<dbReference type="Proteomes" id="UP000479000">
    <property type="component" value="Unassembled WGS sequence"/>
</dbReference>
<sequence length="154" mass="17126">MTCQDIVLNSSDPLLEGGRERPGQLRLSGEKPTPGTGSQHCRLQAAMIQASRCQKIVLKNTTWCVLLHHLNPADLHFQAQYFACLQSPMFSLDETVCLWMVALCVADFCFGDEGKLVEDTGCEWTSMDCNPTGDHQLDSSRATLLHGRNVHHIE</sequence>
<keyword evidence="3" id="KW-1185">Reference proteome</keyword>
<gene>
    <name evidence="2" type="ORF">NTEN_LOCUS2441</name>
</gene>
<evidence type="ECO:0000313" key="3">
    <source>
        <dbReference type="Proteomes" id="UP000479000"/>
    </source>
</evidence>
<reference evidence="2 3" key="1">
    <citation type="submission" date="2020-02" db="EMBL/GenBank/DDBJ databases">
        <authorList>
            <person name="Ferguson B K."/>
        </authorList>
    </citation>
    <scope>NUCLEOTIDE SEQUENCE [LARGE SCALE GENOMIC DNA]</scope>
</reference>
<dbReference type="AlphaFoldDB" id="A0A6H5G046"/>
<feature type="region of interest" description="Disordered" evidence="1">
    <location>
        <begin position="9"/>
        <end position="38"/>
    </location>
</feature>
<evidence type="ECO:0000313" key="2">
    <source>
        <dbReference type="EMBL" id="CAA9995650.1"/>
    </source>
</evidence>
<organism evidence="2 3">
    <name type="scientific">Nesidiocoris tenuis</name>
    <dbReference type="NCBI Taxonomy" id="355587"/>
    <lineage>
        <taxon>Eukaryota</taxon>
        <taxon>Metazoa</taxon>
        <taxon>Ecdysozoa</taxon>
        <taxon>Arthropoda</taxon>
        <taxon>Hexapoda</taxon>
        <taxon>Insecta</taxon>
        <taxon>Pterygota</taxon>
        <taxon>Neoptera</taxon>
        <taxon>Paraneoptera</taxon>
        <taxon>Hemiptera</taxon>
        <taxon>Heteroptera</taxon>
        <taxon>Panheteroptera</taxon>
        <taxon>Cimicomorpha</taxon>
        <taxon>Miridae</taxon>
        <taxon>Dicyphina</taxon>
        <taxon>Nesidiocoris</taxon>
    </lineage>
</organism>
<accession>A0A6H5G046</accession>
<proteinExistence type="predicted"/>
<protein>
    <submittedName>
        <fullName evidence="2">Uncharacterized protein</fullName>
    </submittedName>
</protein>
<name>A0A6H5G046_9HEMI</name>